<evidence type="ECO:0000256" key="1">
    <source>
        <dbReference type="SAM" id="MobiDB-lite"/>
    </source>
</evidence>
<feature type="domain" description="Clr5" evidence="2">
    <location>
        <begin position="7"/>
        <end position="58"/>
    </location>
</feature>
<accession>A0A017SBZ9</accession>
<protein>
    <recommendedName>
        <fullName evidence="2">Clr5 domain-containing protein</fullName>
    </recommendedName>
</protein>
<organism evidence="3 4">
    <name type="scientific">Aspergillus ruber (strain CBS 135680)</name>
    <dbReference type="NCBI Taxonomy" id="1388766"/>
    <lineage>
        <taxon>Eukaryota</taxon>
        <taxon>Fungi</taxon>
        <taxon>Dikarya</taxon>
        <taxon>Ascomycota</taxon>
        <taxon>Pezizomycotina</taxon>
        <taxon>Eurotiomycetes</taxon>
        <taxon>Eurotiomycetidae</taxon>
        <taxon>Eurotiales</taxon>
        <taxon>Aspergillaceae</taxon>
        <taxon>Aspergillus</taxon>
        <taxon>Aspergillus subgen. Aspergillus</taxon>
    </lineage>
</organism>
<dbReference type="AlphaFoldDB" id="A0A017SBZ9"/>
<evidence type="ECO:0000259" key="2">
    <source>
        <dbReference type="Pfam" id="PF14420"/>
    </source>
</evidence>
<dbReference type="OrthoDB" id="5308957at2759"/>
<dbReference type="HOGENOM" id="CLU_052210_0_0_1"/>
<sequence>MKNSIPSDVWEKKRALIAKLYKDEEWPLKQVIKQIRSEDFNPSETQLRSRLKKWRVTKPSRQTRKKSHDGQQEATLDDSDLDDASTKDHTSIASPTTQKYPQPAAKNPSLSKVDWHPVSLEEQDLSSAWIQGHPHHRDLSNSPSVMNQFPSVVPSTSSYDPSQPSTPVDGVLLNPSATMAPPYSSPSYTMAPDVCLPESSAPTTSLASVPWSVPPPWFSIPLDPMSSQHHSVPFYTAAPSVGSPVAGSPDPSGRVYSSQPMQYHGMLPHGGMPEFMGDSKQWRRAMSLQCNSPEAMAGGINTGTRGDARKYMERKASMPAKASSHVYDMGNPSSQFFPGGQHPMMCAPLYPYPDQESLVHKPPGIGF</sequence>
<dbReference type="GeneID" id="63702036"/>
<dbReference type="Pfam" id="PF14420">
    <property type="entry name" value="Clr5"/>
    <property type="match status" value="1"/>
</dbReference>
<gene>
    <name evidence="3" type="ORF">EURHEDRAFT_523986</name>
</gene>
<keyword evidence="4" id="KW-1185">Reference proteome</keyword>
<dbReference type="RefSeq" id="XP_040637842.1">
    <property type="nucleotide sequence ID" value="XM_040786912.1"/>
</dbReference>
<evidence type="ECO:0000313" key="4">
    <source>
        <dbReference type="Proteomes" id="UP000019804"/>
    </source>
</evidence>
<dbReference type="InterPro" id="IPR025676">
    <property type="entry name" value="Clr5_dom"/>
</dbReference>
<feature type="region of interest" description="Disordered" evidence="1">
    <location>
        <begin position="38"/>
        <end position="111"/>
    </location>
</feature>
<reference evidence="4" key="1">
    <citation type="journal article" date="2014" name="Nat. Commun.">
        <title>Genomic adaptations of the halophilic Dead Sea filamentous fungus Eurotium rubrum.</title>
        <authorList>
            <person name="Kis-Papo T."/>
            <person name="Weig A.R."/>
            <person name="Riley R."/>
            <person name="Persoh D."/>
            <person name="Salamov A."/>
            <person name="Sun H."/>
            <person name="Lipzen A."/>
            <person name="Wasser S.P."/>
            <person name="Rambold G."/>
            <person name="Grigoriev I.V."/>
            <person name="Nevo E."/>
        </authorList>
    </citation>
    <scope>NUCLEOTIDE SEQUENCE [LARGE SCALE GENOMIC DNA]</scope>
    <source>
        <strain evidence="4">CBS 135680</strain>
    </source>
</reference>
<evidence type="ECO:0000313" key="3">
    <source>
        <dbReference type="EMBL" id="EYE94154.1"/>
    </source>
</evidence>
<dbReference type="Proteomes" id="UP000019804">
    <property type="component" value="Unassembled WGS sequence"/>
</dbReference>
<feature type="compositionally biased region" description="Polar residues" evidence="1">
    <location>
        <begin position="91"/>
        <end position="100"/>
    </location>
</feature>
<proteinExistence type="predicted"/>
<feature type="compositionally biased region" description="Basic residues" evidence="1">
    <location>
        <begin position="49"/>
        <end position="67"/>
    </location>
</feature>
<dbReference type="EMBL" id="KK088427">
    <property type="protein sequence ID" value="EYE94154.1"/>
    <property type="molecule type" value="Genomic_DNA"/>
</dbReference>
<name>A0A017SBZ9_ASPRC</name>